<dbReference type="InterPro" id="IPR044399">
    <property type="entry name" value="Mb-like_M"/>
</dbReference>
<dbReference type="InterPro" id="IPR000971">
    <property type="entry name" value="Globin"/>
</dbReference>
<comment type="caution">
    <text evidence="8">The sequence shown here is derived from an EMBL/GenBank/DDBJ whole genome shotgun (WGS) entry which is preliminary data.</text>
</comment>
<comment type="similarity">
    <text evidence="6">Belongs to the globin family.</text>
</comment>
<dbReference type="InterPro" id="IPR012292">
    <property type="entry name" value="Globin/Proto"/>
</dbReference>
<evidence type="ECO:0000256" key="2">
    <source>
        <dbReference type="ARBA" id="ARBA00022617"/>
    </source>
</evidence>
<keyword evidence="2 6" id="KW-0349">Heme</keyword>
<feature type="domain" description="Globin" evidence="7">
    <location>
        <begin position="23"/>
        <end position="176"/>
    </location>
</feature>
<dbReference type="Pfam" id="PF00042">
    <property type="entry name" value="Globin"/>
    <property type="match status" value="1"/>
</dbReference>
<gene>
    <name evidence="8" type="ORF">HICCMSTLAB_LOCUS4969</name>
</gene>
<evidence type="ECO:0000256" key="1">
    <source>
        <dbReference type="ARBA" id="ARBA00022448"/>
    </source>
</evidence>
<dbReference type="InterPro" id="IPR050532">
    <property type="entry name" value="Globin-like_OT"/>
</dbReference>
<dbReference type="CDD" id="cd01040">
    <property type="entry name" value="Mb-like"/>
    <property type="match status" value="1"/>
</dbReference>
<evidence type="ECO:0000256" key="5">
    <source>
        <dbReference type="ARBA" id="ARBA00023004"/>
    </source>
</evidence>
<dbReference type="GO" id="GO:0020037">
    <property type="term" value="F:heme binding"/>
    <property type="evidence" value="ECO:0007669"/>
    <property type="project" value="InterPro"/>
</dbReference>
<dbReference type="PROSITE" id="PS01033">
    <property type="entry name" value="GLOBIN"/>
    <property type="match status" value="1"/>
</dbReference>
<dbReference type="GO" id="GO:0019825">
    <property type="term" value="F:oxygen binding"/>
    <property type="evidence" value="ECO:0007669"/>
    <property type="project" value="InterPro"/>
</dbReference>
<keyword evidence="4" id="KW-0479">Metal-binding</keyword>
<evidence type="ECO:0000256" key="4">
    <source>
        <dbReference type="ARBA" id="ARBA00022723"/>
    </source>
</evidence>
<proteinExistence type="inferred from homology"/>
<dbReference type="InterPro" id="IPR009050">
    <property type="entry name" value="Globin-like_sf"/>
</dbReference>
<dbReference type="EMBL" id="CAJNRD030001119">
    <property type="protein sequence ID" value="CAG5088754.1"/>
    <property type="molecule type" value="Genomic_DNA"/>
</dbReference>
<keyword evidence="3 6" id="KW-0561">Oxygen transport</keyword>
<accession>A0A8J2HA96</accession>
<dbReference type="PANTHER" id="PTHR46458">
    <property type="entry name" value="BLR2807 PROTEIN"/>
    <property type="match status" value="1"/>
</dbReference>
<name>A0A8J2HA96_COTCN</name>
<dbReference type="GO" id="GO:0046872">
    <property type="term" value="F:metal ion binding"/>
    <property type="evidence" value="ECO:0007669"/>
    <property type="project" value="UniProtKB-KW"/>
</dbReference>
<sequence length="180" mass="21038">MSHLFSDNISPADSEKIGPRISGFTQKQKKYMKNTWDEFVFKNLTAIGAEAMMSVFENNNDIKEMFPAFKKIPIDQLKHNEKFNAHCKMIMNVLNKALNAFFDDNDELFEKIVKIIGERHAMWAKNPIIIKQFQCVQVPLIDSLKIRLESQWTEETANLWTYAVEKVFRAMIVPMKEVFL</sequence>
<keyword evidence="1 6" id="KW-0813">Transport</keyword>
<evidence type="ECO:0000313" key="8">
    <source>
        <dbReference type="EMBL" id="CAG5088754.1"/>
    </source>
</evidence>
<dbReference type="PANTHER" id="PTHR46458:SF1">
    <property type="entry name" value="GEO09476P1"/>
    <property type="match status" value="1"/>
</dbReference>
<evidence type="ECO:0000313" key="9">
    <source>
        <dbReference type="Proteomes" id="UP000786811"/>
    </source>
</evidence>
<dbReference type="Gene3D" id="1.10.490.10">
    <property type="entry name" value="Globins"/>
    <property type="match status" value="1"/>
</dbReference>
<dbReference type="SUPFAM" id="SSF46458">
    <property type="entry name" value="Globin-like"/>
    <property type="match status" value="1"/>
</dbReference>
<dbReference type="Proteomes" id="UP000786811">
    <property type="component" value="Unassembled WGS sequence"/>
</dbReference>
<keyword evidence="5" id="KW-0408">Iron</keyword>
<evidence type="ECO:0000256" key="6">
    <source>
        <dbReference type="RuleBase" id="RU000356"/>
    </source>
</evidence>
<dbReference type="GO" id="GO:0005344">
    <property type="term" value="F:oxygen carrier activity"/>
    <property type="evidence" value="ECO:0007669"/>
    <property type="project" value="UniProtKB-KW"/>
</dbReference>
<dbReference type="OrthoDB" id="436496at2759"/>
<dbReference type="AlphaFoldDB" id="A0A8J2HA96"/>
<organism evidence="8 9">
    <name type="scientific">Cotesia congregata</name>
    <name type="common">Parasitoid wasp</name>
    <name type="synonym">Apanteles congregatus</name>
    <dbReference type="NCBI Taxonomy" id="51543"/>
    <lineage>
        <taxon>Eukaryota</taxon>
        <taxon>Metazoa</taxon>
        <taxon>Ecdysozoa</taxon>
        <taxon>Arthropoda</taxon>
        <taxon>Hexapoda</taxon>
        <taxon>Insecta</taxon>
        <taxon>Pterygota</taxon>
        <taxon>Neoptera</taxon>
        <taxon>Endopterygota</taxon>
        <taxon>Hymenoptera</taxon>
        <taxon>Apocrita</taxon>
        <taxon>Ichneumonoidea</taxon>
        <taxon>Braconidae</taxon>
        <taxon>Microgastrinae</taxon>
        <taxon>Cotesia</taxon>
    </lineage>
</organism>
<evidence type="ECO:0000259" key="7">
    <source>
        <dbReference type="PROSITE" id="PS01033"/>
    </source>
</evidence>
<reference evidence="8" key="1">
    <citation type="submission" date="2021-04" db="EMBL/GenBank/DDBJ databases">
        <authorList>
            <person name="Chebbi M.A.C M."/>
        </authorList>
    </citation>
    <scope>NUCLEOTIDE SEQUENCE</scope>
</reference>
<protein>
    <recommendedName>
        <fullName evidence="7">Globin domain-containing protein</fullName>
    </recommendedName>
</protein>
<evidence type="ECO:0000256" key="3">
    <source>
        <dbReference type="ARBA" id="ARBA00022621"/>
    </source>
</evidence>
<keyword evidence="9" id="KW-1185">Reference proteome</keyword>